<gene>
    <name evidence="4" type="ORF">JT362_02030</name>
</gene>
<keyword evidence="1" id="KW-0547">Nucleotide-binding</keyword>
<dbReference type="InterPro" id="IPR003439">
    <property type="entry name" value="ABC_transporter-like_ATP-bd"/>
</dbReference>
<keyword evidence="2 4" id="KW-0067">ATP-binding</keyword>
<protein>
    <submittedName>
        <fullName evidence="4">ABC transporter ATP-binding protein</fullName>
    </submittedName>
</protein>
<dbReference type="PANTHER" id="PTHR43038">
    <property type="entry name" value="ATP-BINDING CASSETTE, SUB-FAMILY H, MEMBER 1"/>
    <property type="match status" value="1"/>
</dbReference>
<feature type="domain" description="ABC transporter" evidence="3">
    <location>
        <begin position="4"/>
        <end position="218"/>
    </location>
</feature>
<comment type="caution">
    <text evidence="4">The sequence shown here is derived from an EMBL/GenBank/DDBJ whole genome shotgun (WGS) entry which is preliminary data.</text>
</comment>
<dbReference type="GO" id="GO:0005524">
    <property type="term" value="F:ATP binding"/>
    <property type="evidence" value="ECO:0007669"/>
    <property type="project" value="UniProtKB-KW"/>
</dbReference>
<dbReference type="SUPFAM" id="SSF52540">
    <property type="entry name" value="P-loop containing nucleoside triphosphate hydrolases"/>
    <property type="match status" value="1"/>
</dbReference>
<dbReference type="Pfam" id="PF00005">
    <property type="entry name" value="ABC_tran"/>
    <property type="match status" value="1"/>
</dbReference>
<evidence type="ECO:0000256" key="1">
    <source>
        <dbReference type="ARBA" id="ARBA00022741"/>
    </source>
</evidence>
<dbReference type="SMART" id="SM00382">
    <property type="entry name" value="AAA"/>
    <property type="match status" value="1"/>
</dbReference>
<accession>A0ABT2J262</accession>
<dbReference type="InterPro" id="IPR027417">
    <property type="entry name" value="P-loop_NTPase"/>
</dbReference>
<evidence type="ECO:0000313" key="5">
    <source>
        <dbReference type="Proteomes" id="UP001156441"/>
    </source>
</evidence>
<reference evidence="4 5" key="1">
    <citation type="submission" date="2021-02" db="EMBL/GenBank/DDBJ databases">
        <title>Actinophytocola xerophila sp. nov., isolated from soil of cotton cropping field.</title>
        <authorList>
            <person name="Huang R."/>
            <person name="Chen X."/>
            <person name="Ge X."/>
            <person name="Liu W."/>
        </authorList>
    </citation>
    <scope>NUCLEOTIDE SEQUENCE [LARGE SCALE GENOMIC DNA]</scope>
    <source>
        <strain evidence="4 5">S1-96</strain>
    </source>
</reference>
<evidence type="ECO:0000259" key="3">
    <source>
        <dbReference type="PROSITE" id="PS50893"/>
    </source>
</evidence>
<evidence type="ECO:0000313" key="4">
    <source>
        <dbReference type="EMBL" id="MCT2581898.1"/>
    </source>
</evidence>
<dbReference type="RefSeq" id="WP_260189255.1">
    <property type="nucleotide sequence ID" value="NZ_JAFFZE010000004.1"/>
</dbReference>
<organism evidence="4 5">
    <name type="scientific">Actinophytocola gossypii</name>
    <dbReference type="NCBI Taxonomy" id="2812003"/>
    <lineage>
        <taxon>Bacteria</taxon>
        <taxon>Bacillati</taxon>
        <taxon>Actinomycetota</taxon>
        <taxon>Actinomycetes</taxon>
        <taxon>Pseudonocardiales</taxon>
        <taxon>Pseudonocardiaceae</taxon>
    </lineage>
</organism>
<dbReference type="EMBL" id="JAFFZE010000004">
    <property type="protein sequence ID" value="MCT2581898.1"/>
    <property type="molecule type" value="Genomic_DNA"/>
</dbReference>
<dbReference type="CDD" id="cd03230">
    <property type="entry name" value="ABC_DR_subfamily_A"/>
    <property type="match status" value="1"/>
</dbReference>
<dbReference type="PROSITE" id="PS50893">
    <property type="entry name" value="ABC_TRANSPORTER_2"/>
    <property type="match status" value="1"/>
</dbReference>
<dbReference type="Proteomes" id="UP001156441">
    <property type="component" value="Unassembled WGS sequence"/>
</dbReference>
<keyword evidence="5" id="KW-1185">Reference proteome</keyword>
<dbReference type="InterPro" id="IPR003593">
    <property type="entry name" value="AAA+_ATPase"/>
</dbReference>
<evidence type="ECO:0000256" key="2">
    <source>
        <dbReference type="ARBA" id="ARBA00022840"/>
    </source>
</evidence>
<dbReference type="Gene3D" id="3.40.50.300">
    <property type="entry name" value="P-loop containing nucleotide triphosphate hydrolases"/>
    <property type="match status" value="1"/>
</dbReference>
<sequence>MNPLRVVDLHKAFRGRPVLTGVEFELRTGELFGIIGENGAGKSTLLRILAGELAADRGDIIYGGTLGYCPQKIVLNDELTVEQHLRFFQRAYRRPGLLRAHELVERLGFDQHRGTRAGLLSGGTRQKLNLVIALMHDPDVVLMDEPYQGFDWDNYLNFWSIAEELRDQGRTVLIISHIAHDIDRFDRLRRLRNGQLAEPAITESTLNGTVPATVVTAG</sequence>
<name>A0ABT2J262_9PSEU</name>
<proteinExistence type="predicted"/>
<dbReference type="PANTHER" id="PTHR43038:SF7">
    <property type="entry name" value="ABC TRANSPORT SYSTEM ATP-BINDING PROTEIN"/>
    <property type="match status" value="1"/>
</dbReference>